<keyword evidence="5" id="KW-1185">Reference proteome</keyword>
<name>A0A553V3A5_9HELI</name>
<dbReference type="RefSeq" id="WP_120955769.1">
    <property type="nucleotide sequence ID" value="NZ_QXQP01000010.1"/>
</dbReference>
<dbReference type="Pfam" id="PF01136">
    <property type="entry name" value="Peptidase_U32"/>
    <property type="match status" value="1"/>
</dbReference>
<reference evidence="5" key="1">
    <citation type="submission" date="2019-07" db="EMBL/GenBank/DDBJ databases">
        <title>Helicobacter labacensis sp. nov., Helicobacter mehlei sp. nov. and Helicobacter vulpis sp. nov., isolated from gastric mucosa of red fox (Vulpis vulpis).</title>
        <authorList>
            <person name="Papic B."/>
        </authorList>
    </citation>
    <scope>NUCLEOTIDE SEQUENCE [LARGE SCALE GENOMIC DNA]</scope>
    <source>
        <strain evidence="5">L8b</strain>
    </source>
</reference>
<dbReference type="OrthoDB" id="9807498at2"/>
<dbReference type="EMBL" id="VKGC01000001">
    <property type="protein sequence ID" value="TSA86935.1"/>
    <property type="molecule type" value="Genomic_DNA"/>
</dbReference>
<reference evidence="4 5" key="2">
    <citation type="submission" date="2019-07" db="EMBL/GenBank/DDBJ databases">
        <title>Helicobacter labacensis sp. nov., Helicobacter mehlei sp. nov. and Helicobacter vulpis sp. nov., isolated from gastric mucosa of red fox (Vulpis vulpis).</title>
        <authorList>
            <person name="Kusar D."/>
            <person name="Gruntar I."/>
            <person name="Pate M."/>
            <person name="Zajc U."/>
            <person name="Ocepek M."/>
        </authorList>
    </citation>
    <scope>NUCLEOTIDE SEQUENCE [LARGE SCALE GENOMIC DNA]</scope>
    <source>
        <strain evidence="4 5">L8b</strain>
    </source>
</reference>
<dbReference type="InterPro" id="IPR001539">
    <property type="entry name" value="Peptidase_U32"/>
</dbReference>
<dbReference type="AlphaFoldDB" id="A0A553V3A5"/>
<keyword evidence="1" id="KW-0645">Protease</keyword>
<sequence length="426" mass="47759">MALFNPQARPELLAPAGNLAKLKIALGYGADAVYAGLGQFSLRNRASKNFDLESFKEGVRYTHAQGKKFYATLNAFPFNSQIKLLEEHLAKLADCKVDALIIATIGVLKLAQKLTPHIPIHLSTQANVMNVLDAHAFYEMGVKRIVVAREMSLNDVVAIKKELPDLELEVFVHGSMCFAFSGRCLISALQHGRVPNRGSCANDCRFDYEYYIKNPDTGVMMRLEEEEGIGTHILNAKDLNLANHIATILDSQAVSALKIEGRTKSSYYAAITTKTYRTAIEDYYNNQHRPTLYQAELATLKNRGFTEGYLIQRPHQRLDTQNFKSAISEGDFQVNGEVLENGAYFLCKFTTRPHEVYEVVLPYGAPFEPITNEIGKLYSFEGKYYLCLFKIILLDGRELESIHSGNTNPVKLPAKLPAFSFLRTRA</sequence>
<dbReference type="GO" id="GO:0006508">
    <property type="term" value="P:proteolysis"/>
    <property type="evidence" value="ECO:0007669"/>
    <property type="project" value="UniProtKB-KW"/>
</dbReference>
<dbReference type="PROSITE" id="PS01276">
    <property type="entry name" value="PEPTIDASE_U32"/>
    <property type="match status" value="1"/>
</dbReference>
<accession>A0A553V3A5</accession>
<dbReference type="InterPro" id="IPR051454">
    <property type="entry name" value="RNA/ubiquinone_mod_enzymes"/>
</dbReference>
<protein>
    <submittedName>
        <fullName evidence="4">U32 family peptidase</fullName>
    </submittedName>
</protein>
<dbReference type="PANTHER" id="PTHR30217">
    <property type="entry name" value="PEPTIDASE U32 FAMILY"/>
    <property type="match status" value="1"/>
</dbReference>
<evidence type="ECO:0000313" key="4">
    <source>
        <dbReference type="EMBL" id="TSA86935.1"/>
    </source>
</evidence>
<proteinExistence type="inferred from homology"/>
<comment type="caution">
    <text evidence="4">The sequence shown here is derived from an EMBL/GenBank/DDBJ whole genome shotgun (WGS) entry which is preliminary data.</text>
</comment>
<organism evidence="4 5">
    <name type="scientific">Helicobacter mehlei</name>
    <dbReference type="NCBI Taxonomy" id="2316080"/>
    <lineage>
        <taxon>Bacteria</taxon>
        <taxon>Pseudomonadati</taxon>
        <taxon>Campylobacterota</taxon>
        <taxon>Epsilonproteobacteria</taxon>
        <taxon>Campylobacterales</taxon>
        <taxon>Helicobacteraceae</taxon>
        <taxon>Helicobacter</taxon>
    </lineage>
</organism>
<evidence type="ECO:0000256" key="3">
    <source>
        <dbReference type="ARBA" id="ARBA00038374"/>
    </source>
</evidence>
<dbReference type="Proteomes" id="UP000319322">
    <property type="component" value="Unassembled WGS sequence"/>
</dbReference>
<dbReference type="PANTHER" id="PTHR30217:SF6">
    <property type="entry name" value="TRNA HYDROXYLATION PROTEIN P"/>
    <property type="match status" value="1"/>
</dbReference>
<evidence type="ECO:0000313" key="5">
    <source>
        <dbReference type="Proteomes" id="UP000319322"/>
    </source>
</evidence>
<comment type="similarity">
    <text evidence="3">Belongs to the peptidase U32 family.</text>
</comment>
<keyword evidence="2" id="KW-0378">Hydrolase</keyword>
<dbReference type="GO" id="GO:0008233">
    <property type="term" value="F:peptidase activity"/>
    <property type="evidence" value="ECO:0007669"/>
    <property type="project" value="UniProtKB-KW"/>
</dbReference>
<reference evidence="4 5" key="3">
    <citation type="submission" date="2019-07" db="EMBL/GenBank/DDBJ databases">
        <authorList>
            <person name="Papic B."/>
        </authorList>
    </citation>
    <scope>NUCLEOTIDE SEQUENCE [LARGE SCALE GENOMIC DNA]</scope>
    <source>
        <strain evidence="4 5">L8b</strain>
    </source>
</reference>
<evidence type="ECO:0000256" key="1">
    <source>
        <dbReference type="ARBA" id="ARBA00022670"/>
    </source>
</evidence>
<evidence type="ECO:0000256" key="2">
    <source>
        <dbReference type="ARBA" id="ARBA00022801"/>
    </source>
</evidence>
<gene>
    <name evidence="4" type="ORF">FNE76_00210</name>
</gene>